<evidence type="ECO:0000313" key="2">
    <source>
        <dbReference type="Proteomes" id="UP001195483"/>
    </source>
</evidence>
<reference evidence="1" key="2">
    <citation type="journal article" date="2021" name="Genome Biol. Evol.">
        <title>Developing a high-quality reference genome for a parasitic bivalve with doubly uniparental inheritance (Bivalvia: Unionida).</title>
        <authorList>
            <person name="Smith C.H."/>
        </authorList>
    </citation>
    <scope>NUCLEOTIDE SEQUENCE</scope>
    <source>
        <strain evidence="1">CHS0354</strain>
        <tissue evidence="1">Mantle</tissue>
    </source>
</reference>
<reference evidence="1" key="3">
    <citation type="submission" date="2023-05" db="EMBL/GenBank/DDBJ databases">
        <authorList>
            <person name="Smith C.H."/>
        </authorList>
    </citation>
    <scope>NUCLEOTIDE SEQUENCE</scope>
    <source>
        <strain evidence="1">CHS0354</strain>
        <tissue evidence="1">Mantle</tissue>
    </source>
</reference>
<gene>
    <name evidence="1" type="ORF">CHS0354_004624</name>
</gene>
<comment type="caution">
    <text evidence="1">The sequence shown here is derived from an EMBL/GenBank/DDBJ whole genome shotgun (WGS) entry which is preliminary data.</text>
</comment>
<evidence type="ECO:0000313" key="1">
    <source>
        <dbReference type="EMBL" id="KAK3585353.1"/>
    </source>
</evidence>
<keyword evidence="2" id="KW-1185">Reference proteome</keyword>
<protein>
    <submittedName>
        <fullName evidence="1">Uncharacterized protein</fullName>
    </submittedName>
</protein>
<dbReference type="EMBL" id="JAEAOA010000334">
    <property type="protein sequence ID" value="KAK3585353.1"/>
    <property type="molecule type" value="Genomic_DNA"/>
</dbReference>
<dbReference type="AlphaFoldDB" id="A0AAE0S5E2"/>
<sequence length="71" mass="7614">MVPKALLVSLWTGQSRVKEKQGMMLTAAAIQLAALSTDWSDTLSLSSKSQLLQIARTSADVMVACNVYNNG</sequence>
<accession>A0AAE0S5E2</accession>
<dbReference type="Proteomes" id="UP001195483">
    <property type="component" value="Unassembled WGS sequence"/>
</dbReference>
<proteinExistence type="predicted"/>
<name>A0AAE0S5E2_9BIVA</name>
<reference evidence="1" key="1">
    <citation type="journal article" date="2021" name="Genome Biol. Evol.">
        <title>A High-Quality Reference Genome for a Parasitic Bivalve with Doubly Uniparental Inheritance (Bivalvia: Unionida).</title>
        <authorList>
            <person name="Smith C.H."/>
        </authorList>
    </citation>
    <scope>NUCLEOTIDE SEQUENCE</scope>
    <source>
        <strain evidence="1">CHS0354</strain>
    </source>
</reference>
<organism evidence="1 2">
    <name type="scientific">Potamilus streckersoni</name>
    <dbReference type="NCBI Taxonomy" id="2493646"/>
    <lineage>
        <taxon>Eukaryota</taxon>
        <taxon>Metazoa</taxon>
        <taxon>Spiralia</taxon>
        <taxon>Lophotrochozoa</taxon>
        <taxon>Mollusca</taxon>
        <taxon>Bivalvia</taxon>
        <taxon>Autobranchia</taxon>
        <taxon>Heteroconchia</taxon>
        <taxon>Palaeoheterodonta</taxon>
        <taxon>Unionida</taxon>
        <taxon>Unionoidea</taxon>
        <taxon>Unionidae</taxon>
        <taxon>Ambleminae</taxon>
        <taxon>Lampsilini</taxon>
        <taxon>Potamilus</taxon>
    </lineage>
</organism>